<accession>A0ABV6IPD1</accession>
<dbReference type="EMBL" id="JBHLVZ010000002">
    <property type="protein sequence ID" value="MFC0385094.1"/>
    <property type="molecule type" value="Genomic_DNA"/>
</dbReference>
<dbReference type="Proteomes" id="UP001589789">
    <property type="component" value="Unassembled WGS sequence"/>
</dbReference>
<evidence type="ECO:0000313" key="10">
    <source>
        <dbReference type="EMBL" id="MFC0385094.1"/>
    </source>
</evidence>
<proteinExistence type="predicted"/>
<evidence type="ECO:0000256" key="5">
    <source>
        <dbReference type="ARBA" id="ARBA00022801"/>
    </source>
</evidence>
<keyword evidence="7" id="KW-0694">RNA-binding</keyword>
<evidence type="ECO:0000256" key="6">
    <source>
        <dbReference type="ARBA" id="ARBA00022842"/>
    </source>
</evidence>
<evidence type="ECO:0000256" key="8">
    <source>
        <dbReference type="SAM" id="MobiDB-lite"/>
    </source>
</evidence>
<dbReference type="Pfam" id="PF10150">
    <property type="entry name" value="RNase_E_G"/>
    <property type="match status" value="1"/>
</dbReference>
<sequence length="386" mass="39668">MKPAAARGGATAEATILVSTSPGERRVAFWRGGTLEQAFIERPARPDGVGDVHLGRVTARVPALSGVFVALEGDLSGFLPDAQGGERLTEGTILPLRVTRAAQGGKGPRLSGTGLPKDLSRDGPPRLLRRGPDAALRLALAHSRAPLLSDHPAEAARLRATLGPDRVRLLAGPAFDEAVEAEFDLLASPEVPLPGGGRLLVHPTPALIALDVDTGPAAGRDGGAHRAVNAAALAEAARQIRLRHLAGPILLDLAGGSAASRAALLPALRAAAGPDPLLRVVGLTGLGLMEMVRTRIHPPLHEVLGQPPSPLTQALAALRRAAREAVARPGAALALRAHPRVLAALRGLPGALEDFAAGAAHPISFVPDPALTPGEEVIEDAQPHAD</sequence>
<evidence type="ECO:0000256" key="2">
    <source>
        <dbReference type="ARBA" id="ARBA00022722"/>
    </source>
</evidence>
<keyword evidence="6" id="KW-0460">Magnesium</keyword>
<keyword evidence="3" id="KW-0479">Metal-binding</keyword>
<evidence type="ECO:0000256" key="3">
    <source>
        <dbReference type="ARBA" id="ARBA00022723"/>
    </source>
</evidence>
<feature type="region of interest" description="Disordered" evidence="8">
    <location>
        <begin position="101"/>
        <end position="126"/>
    </location>
</feature>
<comment type="caution">
    <text evidence="10">The sequence shown here is derived from an EMBL/GenBank/DDBJ whole genome shotgun (WGS) entry which is preliminary data.</text>
</comment>
<evidence type="ECO:0000256" key="4">
    <source>
        <dbReference type="ARBA" id="ARBA00022759"/>
    </source>
</evidence>
<dbReference type="InterPro" id="IPR019307">
    <property type="entry name" value="RNA-bd_AU-1/RNase_E/G"/>
</dbReference>
<dbReference type="RefSeq" id="WP_377049214.1">
    <property type="nucleotide sequence ID" value="NZ_JBHLVZ010000002.1"/>
</dbReference>
<keyword evidence="2" id="KW-0540">Nuclease</keyword>
<name>A0ABV6IPD1_9PROT</name>
<protein>
    <submittedName>
        <fullName evidence="10">Ribonuclease E/G</fullName>
    </submittedName>
</protein>
<dbReference type="InterPro" id="IPR004659">
    <property type="entry name" value="RNase_E/G"/>
</dbReference>
<dbReference type="PANTHER" id="PTHR30001">
    <property type="entry name" value="RIBONUCLEASE"/>
    <property type="match status" value="1"/>
</dbReference>
<evidence type="ECO:0000256" key="1">
    <source>
        <dbReference type="ARBA" id="ARBA00001946"/>
    </source>
</evidence>
<organism evidence="10 11">
    <name type="scientific">Muricoccus vinaceus</name>
    <dbReference type="NCBI Taxonomy" id="424704"/>
    <lineage>
        <taxon>Bacteria</taxon>
        <taxon>Pseudomonadati</taxon>
        <taxon>Pseudomonadota</taxon>
        <taxon>Alphaproteobacteria</taxon>
        <taxon>Acetobacterales</taxon>
        <taxon>Roseomonadaceae</taxon>
        <taxon>Muricoccus</taxon>
    </lineage>
</organism>
<feature type="domain" description="RNA-binding protein AU-1/Ribonuclease E/G" evidence="9">
    <location>
        <begin position="178"/>
        <end position="295"/>
    </location>
</feature>
<keyword evidence="11" id="KW-1185">Reference proteome</keyword>
<reference evidence="10 11" key="1">
    <citation type="submission" date="2024-09" db="EMBL/GenBank/DDBJ databases">
        <authorList>
            <person name="Sun Q."/>
            <person name="Mori K."/>
        </authorList>
    </citation>
    <scope>NUCLEOTIDE SEQUENCE [LARGE SCALE GENOMIC DNA]</scope>
    <source>
        <strain evidence="10 11">CCM 7468</strain>
    </source>
</reference>
<evidence type="ECO:0000256" key="7">
    <source>
        <dbReference type="ARBA" id="ARBA00022884"/>
    </source>
</evidence>
<dbReference type="PANTHER" id="PTHR30001:SF1">
    <property type="entry name" value="RIBONUCLEASE E_G-LIKE PROTEIN, CHLOROPLASTIC"/>
    <property type="match status" value="1"/>
</dbReference>
<keyword evidence="4" id="KW-0255">Endonuclease</keyword>
<keyword evidence="5" id="KW-0378">Hydrolase</keyword>
<evidence type="ECO:0000259" key="9">
    <source>
        <dbReference type="Pfam" id="PF10150"/>
    </source>
</evidence>
<comment type="cofactor">
    <cofactor evidence="1">
        <name>Mg(2+)</name>
        <dbReference type="ChEBI" id="CHEBI:18420"/>
    </cofactor>
</comment>
<evidence type="ECO:0000313" key="11">
    <source>
        <dbReference type="Proteomes" id="UP001589789"/>
    </source>
</evidence>
<gene>
    <name evidence="10" type="ORF">ACFFIC_05945</name>
</gene>